<organism evidence="1 2">
    <name type="scientific">Hirundo rustica rustica</name>
    <dbReference type="NCBI Taxonomy" id="333673"/>
    <lineage>
        <taxon>Eukaryota</taxon>
        <taxon>Metazoa</taxon>
        <taxon>Chordata</taxon>
        <taxon>Craniata</taxon>
        <taxon>Vertebrata</taxon>
        <taxon>Euteleostomi</taxon>
        <taxon>Archelosauria</taxon>
        <taxon>Archosauria</taxon>
        <taxon>Dinosauria</taxon>
        <taxon>Saurischia</taxon>
        <taxon>Theropoda</taxon>
        <taxon>Coelurosauria</taxon>
        <taxon>Aves</taxon>
        <taxon>Neognathae</taxon>
        <taxon>Neoaves</taxon>
        <taxon>Telluraves</taxon>
        <taxon>Australaves</taxon>
        <taxon>Passeriformes</taxon>
        <taxon>Sylvioidea</taxon>
        <taxon>Hirundinidae</taxon>
        <taxon>Hirundo</taxon>
    </lineage>
</organism>
<gene>
    <name evidence="1" type="ORF">DUI87_18192</name>
</gene>
<sequence>MKCICTSAYSRGSKQEEQEFIMHQEKLIQLPSWKQGGEACTTGVLHGSPASLTSVPGEIMEQIIWTVIGRNVQVTPSQHGLVKDRSCLTNLGSSYDRVACLADGGRAVDVST</sequence>
<evidence type="ECO:0000313" key="1">
    <source>
        <dbReference type="EMBL" id="RMC05011.1"/>
    </source>
</evidence>
<dbReference type="AlphaFoldDB" id="A0A3M0JXX7"/>
<name>A0A3M0JXX7_HIRRU</name>
<dbReference type="Proteomes" id="UP000269221">
    <property type="component" value="Unassembled WGS sequence"/>
</dbReference>
<dbReference type="EMBL" id="QRBI01000123">
    <property type="protein sequence ID" value="RMC05011.1"/>
    <property type="molecule type" value="Genomic_DNA"/>
</dbReference>
<reference evidence="1 2" key="1">
    <citation type="submission" date="2018-07" db="EMBL/GenBank/DDBJ databases">
        <title>A high quality draft genome assembly of the barn swallow (H. rustica rustica).</title>
        <authorList>
            <person name="Formenti G."/>
            <person name="Chiara M."/>
            <person name="Poveda L."/>
            <person name="Francoijs K.-J."/>
            <person name="Bonisoli-Alquati A."/>
            <person name="Canova L."/>
            <person name="Gianfranceschi L."/>
            <person name="Horner D.S."/>
            <person name="Saino N."/>
        </authorList>
    </citation>
    <scope>NUCLEOTIDE SEQUENCE [LARGE SCALE GENOMIC DNA]</scope>
    <source>
        <strain evidence="1">Chelidonia</strain>
        <tissue evidence="1">Blood</tissue>
    </source>
</reference>
<protein>
    <submittedName>
        <fullName evidence="1">Uncharacterized protein</fullName>
    </submittedName>
</protein>
<dbReference type="OrthoDB" id="10373512at2759"/>
<comment type="caution">
    <text evidence="1">The sequence shown here is derived from an EMBL/GenBank/DDBJ whole genome shotgun (WGS) entry which is preliminary data.</text>
</comment>
<proteinExistence type="predicted"/>
<evidence type="ECO:0000313" key="2">
    <source>
        <dbReference type="Proteomes" id="UP000269221"/>
    </source>
</evidence>
<keyword evidence="2" id="KW-1185">Reference proteome</keyword>
<accession>A0A3M0JXX7</accession>